<dbReference type="NCBIfam" id="TIGR03539">
    <property type="entry name" value="DapC_actino"/>
    <property type="match status" value="1"/>
</dbReference>
<dbReference type="Gene3D" id="3.90.1150.10">
    <property type="entry name" value="Aspartate Aminotransferase, domain 1"/>
    <property type="match status" value="1"/>
</dbReference>
<evidence type="ECO:0000259" key="4">
    <source>
        <dbReference type="Pfam" id="PF00155"/>
    </source>
</evidence>
<dbReference type="SUPFAM" id="SSF53383">
    <property type="entry name" value="PLP-dependent transferases"/>
    <property type="match status" value="1"/>
</dbReference>
<dbReference type="EMBL" id="JAMFTQ010000003">
    <property type="protein sequence ID" value="MCP1387400.1"/>
    <property type="molecule type" value="Genomic_DNA"/>
</dbReference>
<dbReference type="InterPro" id="IPR015424">
    <property type="entry name" value="PyrdxlP-dep_Trfase"/>
</dbReference>
<organism evidence="5 6">
    <name type="scientific">Corynebacterium stercoris</name>
    <dbReference type="NCBI Taxonomy" id="2943490"/>
    <lineage>
        <taxon>Bacteria</taxon>
        <taxon>Bacillati</taxon>
        <taxon>Actinomycetota</taxon>
        <taxon>Actinomycetes</taxon>
        <taxon>Mycobacteriales</taxon>
        <taxon>Corynebacteriaceae</taxon>
        <taxon>Corynebacterium</taxon>
    </lineage>
</organism>
<keyword evidence="3 5" id="KW-0808">Transferase</keyword>
<comment type="caution">
    <text evidence="5">The sequence shown here is derived from an EMBL/GenBank/DDBJ whole genome shotgun (WGS) entry which is preliminary data.</text>
</comment>
<dbReference type="Pfam" id="PF00155">
    <property type="entry name" value="Aminotran_1_2"/>
    <property type="match status" value="1"/>
</dbReference>
<evidence type="ECO:0000256" key="1">
    <source>
        <dbReference type="ARBA" id="ARBA00001933"/>
    </source>
</evidence>
<reference evidence="5" key="1">
    <citation type="submission" date="2022-05" db="EMBL/GenBank/DDBJ databases">
        <title>Corynebacterium sp. TA-R-1 sp. nov., isolated from human feces.</title>
        <authorList>
            <person name="Shamsuzzaman M."/>
            <person name="Dahal R.H."/>
        </authorList>
    </citation>
    <scope>NUCLEOTIDE SEQUENCE</scope>
    <source>
        <strain evidence="5">TA-R-1</strain>
    </source>
</reference>
<dbReference type="EC" id="2.6.1.17" evidence="5"/>
<keyword evidence="6" id="KW-1185">Reference proteome</keyword>
<evidence type="ECO:0000313" key="5">
    <source>
        <dbReference type="EMBL" id="MCP1387400.1"/>
    </source>
</evidence>
<sequence>MERTPLGATLPDFPWDTIADVKAKAAAHPGGLIDLSVGGPVDPVAPAIQLALTEHAAVPGYPQTAGTPELREAIVSALSRRFGIDGLDTDSVLPVIGLKEAIAWLPTLLGLRGHTVAIPEVAYPTYEVGALMAGCEVVRCDDPSAADGASLVFLNSPSNPTGRVMSADELRAWVEFSRDTGAIIASDECYLYLGWSAEPVSLLRPEVTGGDNTGLLALHSLSKTSNMASYRAGTISGDRELVQELLLVRKHAGLIVPGPVQHAMVAALADDTHEQMQRSEYAMRRLALMKGLAAAGFTIDESDAGLYLWCRKDGLNSREALDWLAERGILAAPGDFYGPAGANHVRVALTATAERVAEAAERLAE</sequence>
<dbReference type="InterPro" id="IPR019880">
    <property type="entry name" value="OxyQ"/>
</dbReference>
<dbReference type="InterPro" id="IPR015422">
    <property type="entry name" value="PyrdxlP-dep_Trfase_small"/>
</dbReference>
<evidence type="ECO:0000256" key="3">
    <source>
        <dbReference type="ARBA" id="ARBA00022679"/>
    </source>
</evidence>
<dbReference type="InterPro" id="IPR050881">
    <property type="entry name" value="LL-DAP_aminotransferase"/>
</dbReference>
<name>A0ABT1G041_9CORY</name>
<comment type="cofactor">
    <cofactor evidence="1">
        <name>pyridoxal 5'-phosphate</name>
        <dbReference type="ChEBI" id="CHEBI:597326"/>
    </cofactor>
</comment>
<protein>
    <submittedName>
        <fullName evidence="5">Succinyldiaminopimelate transaminase</fullName>
        <ecNumber evidence="5">2.6.1.17</ecNumber>
    </submittedName>
</protein>
<dbReference type="InterPro" id="IPR004839">
    <property type="entry name" value="Aminotransferase_I/II_large"/>
</dbReference>
<dbReference type="CDD" id="cd00609">
    <property type="entry name" value="AAT_like"/>
    <property type="match status" value="1"/>
</dbReference>
<dbReference type="PANTHER" id="PTHR42832">
    <property type="entry name" value="AMINO ACID AMINOTRANSFERASE"/>
    <property type="match status" value="1"/>
</dbReference>
<dbReference type="RefSeq" id="WP_253576701.1">
    <property type="nucleotide sequence ID" value="NZ_JAMFTQ010000003.1"/>
</dbReference>
<evidence type="ECO:0000313" key="6">
    <source>
        <dbReference type="Proteomes" id="UP001204000"/>
    </source>
</evidence>
<evidence type="ECO:0000256" key="2">
    <source>
        <dbReference type="ARBA" id="ARBA00022576"/>
    </source>
</evidence>
<accession>A0ABT1G041</accession>
<dbReference type="Proteomes" id="UP001204000">
    <property type="component" value="Unassembled WGS sequence"/>
</dbReference>
<dbReference type="Gene3D" id="3.40.640.10">
    <property type="entry name" value="Type I PLP-dependent aspartate aminotransferase-like (Major domain)"/>
    <property type="match status" value="1"/>
</dbReference>
<keyword evidence="2 5" id="KW-0032">Aminotransferase</keyword>
<dbReference type="PANTHER" id="PTHR42832:SF3">
    <property type="entry name" value="L-GLUTAMINE--4-(METHYLSULFANYL)-2-OXOBUTANOATE AMINOTRANSFERASE"/>
    <property type="match status" value="1"/>
</dbReference>
<proteinExistence type="predicted"/>
<dbReference type="GO" id="GO:0009016">
    <property type="term" value="F:succinyldiaminopimelate transaminase activity"/>
    <property type="evidence" value="ECO:0007669"/>
    <property type="project" value="UniProtKB-EC"/>
</dbReference>
<dbReference type="InterPro" id="IPR015421">
    <property type="entry name" value="PyrdxlP-dep_Trfase_major"/>
</dbReference>
<gene>
    <name evidence="5" type="primary">dapC</name>
    <name evidence="5" type="ORF">M5J20_04255</name>
</gene>
<feature type="domain" description="Aminotransferase class I/classII large" evidence="4">
    <location>
        <begin position="33"/>
        <end position="363"/>
    </location>
</feature>